<dbReference type="SUPFAM" id="SSF56024">
    <property type="entry name" value="Phospholipase D/nuclease"/>
    <property type="match status" value="2"/>
</dbReference>
<proteinExistence type="inferred from homology"/>
<feature type="active site" evidence="1">
    <location>
        <position position="118"/>
    </location>
</feature>
<protein>
    <recommendedName>
        <fullName evidence="1">Cardiolipin synthase B</fullName>
        <shortName evidence="1">CL synthase</shortName>
        <ecNumber evidence="1">2.7.8.-</ecNumber>
    </recommendedName>
</protein>
<dbReference type="SMART" id="SM00155">
    <property type="entry name" value="PLDc"/>
    <property type="match status" value="2"/>
</dbReference>
<organism evidence="3 4">
    <name type="scientific">Methylobacillus methanolivorans</name>
    <dbReference type="NCBI Taxonomy" id="1848927"/>
    <lineage>
        <taxon>Bacteria</taxon>
        <taxon>Pseudomonadati</taxon>
        <taxon>Pseudomonadota</taxon>
        <taxon>Betaproteobacteria</taxon>
        <taxon>Nitrosomonadales</taxon>
        <taxon>Methylophilaceae</taxon>
        <taxon>Methylobacillus</taxon>
    </lineage>
</organism>
<gene>
    <name evidence="1 3" type="primary">clsB</name>
    <name evidence="3" type="ORF">ACIKP9_11890</name>
</gene>
<comment type="subcellular location">
    <subcellularLocation>
        <location evidence="1">Cell membrane</location>
        <topology evidence="1">Peripheral membrane protein</topology>
    </subcellularLocation>
</comment>
<dbReference type="PANTHER" id="PTHR21248">
    <property type="entry name" value="CARDIOLIPIN SYNTHASE"/>
    <property type="match status" value="1"/>
</dbReference>
<keyword evidence="1 3" id="KW-0808">Transferase</keyword>
<evidence type="ECO:0000313" key="4">
    <source>
        <dbReference type="Proteomes" id="UP001617669"/>
    </source>
</evidence>
<dbReference type="EMBL" id="JBIWXY010000002">
    <property type="protein sequence ID" value="MFJ5446934.1"/>
    <property type="molecule type" value="Genomic_DNA"/>
</dbReference>
<keyword evidence="1" id="KW-0443">Lipid metabolism</keyword>
<dbReference type="InterPro" id="IPR001736">
    <property type="entry name" value="PLipase_D/transphosphatidylase"/>
</dbReference>
<dbReference type="InterPro" id="IPR025202">
    <property type="entry name" value="PLD-like_dom"/>
</dbReference>
<comment type="catalytic activity">
    <reaction evidence="1">
        <text>2 a 1,2-diacyl-sn-glycero-3-phospho-(1'-sn-glycerol) = a cardiolipin + glycerol</text>
        <dbReference type="Rhea" id="RHEA:31451"/>
        <dbReference type="ChEBI" id="CHEBI:17754"/>
        <dbReference type="ChEBI" id="CHEBI:62237"/>
        <dbReference type="ChEBI" id="CHEBI:64716"/>
    </reaction>
</comment>
<dbReference type="NCBIfam" id="NF008427">
    <property type="entry name" value="PRK11263.1"/>
    <property type="match status" value="1"/>
</dbReference>
<keyword evidence="1" id="KW-1003">Cell membrane</keyword>
<accession>A0ABW8GP74</accession>
<feature type="domain" description="PLD phosphodiesterase" evidence="2">
    <location>
        <begin position="285"/>
        <end position="312"/>
    </location>
</feature>
<evidence type="ECO:0000313" key="3">
    <source>
        <dbReference type="EMBL" id="MFJ5446934.1"/>
    </source>
</evidence>
<feature type="active site" evidence="1">
    <location>
        <position position="292"/>
    </location>
</feature>
<comment type="function">
    <text evidence="1">Catalyzes the phosphatidyl group transfer from one phosphatidylglycerol molecule to another to form cardiolipin (CL) (diphosphatidylglycerol) and glycerol.</text>
</comment>
<feature type="domain" description="PLD phosphodiesterase" evidence="2">
    <location>
        <begin position="106"/>
        <end position="133"/>
    </location>
</feature>
<dbReference type="PANTHER" id="PTHR21248:SF22">
    <property type="entry name" value="PHOSPHOLIPASE D"/>
    <property type="match status" value="1"/>
</dbReference>
<sequence>MRWEAGNHITLLRNGAEFFPALAASIEAAQREIHIQTYIYELDDTGLMIGEKLKAAAARGVAVHLLLDGFGSRKLAPTFVLELEAFGVKVMFYRPKISAWSFKRSRLRRLHRKVSVFDGQHAYVGGINIIDDMNVPSNLDAPRVDYAVRVDGPLVFSIHASVRNLWRRLAWMHLREVAAYPNLPAPAFISNGMRAAFVVRDNVLHRRDIERAYLKAIGKARTDIIIASAYFVPGKKFRQALIEAARRGVRVRLLLQGRMEYWLMFATHEVYGVLLRHGIEIYEYRASFMHSKVAVADNRWATVGSSNIDPFSLLLAREANILVQDKVFNAELKADLEKAIAEKSIKVRPEDWSRRHVFKRMFSWVVYMVVRLMIGLVGSKEKH</sequence>
<keyword evidence="4" id="KW-1185">Reference proteome</keyword>
<dbReference type="PROSITE" id="PS50035">
    <property type="entry name" value="PLD"/>
    <property type="match status" value="2"/>
</dbReference>
<evidence type="ECO:0000256" key="1">
    <source>
        <dbReference type="HAMAP-Rule" id="MF_01917"/>
    </source>
</evidence>
<comment type="caution">
    <text evidence="3">The sequence shown here is derived from an EMBL/GenBank/DDBJ whole genome shotgun (WGS) entry which is preliminary data.</text>
</comment>
<dbReference type="Pfam" id="PF13091">
    <property type="entry name" value="PLDc_2"/>
    <property type="match status" value="2"/>
</dbReference>
<dbReference type="RefSeq" id="WP_400883130.1">
    <property type="nucleotide sequence ID" value="NZ_JBIWXY010000002.1"/>
</dbReference>
<feature type="active site" evidence="1">
    <location>
        <position position="111"/>
    </location>
</feature>
<keyword evidence="1" id="KW-1208">Phospholipid metabolism</keyword>
<dbReference type="CDD" id="cd09159">
    <property type="entry name" value="PLDc_ybhO_like_2"/>
    <property type="match status" value="1"/>
</dbReference>
<feature type="active site" evidence="1">
    <location>
        <position position="113"/>
    </location>
</feature>
<comment type="similarity">
    <text evidence="1">Belongs to the phospholipase D family. Cardiolipin synthase subfamily. ClsB sub-subfamily.</text>
</comment>
<dbReference type="EC" id="2.7.8.-" evidence="1"/>
<dbReference type="Gene3D" id="3.30.870.10">
    <property type="entry name" value="Endonuclease Chain A"/>
    <property type="match status" value="2"/>
</dbReference>
<feature type="active site" evidence="1">
    <location>
        <position position="290"/>
    </location>
</feature>
<evidence type="ECO:0000259" key="2">
    <source>
        <dbReference type="PROSITE" id="PS50035"/>
    </source>
</evidence>
<keyword evidence="1" id="KW-0472">Membrane</keyword>
<dbReference type="InterPro" id="IPR030872">
    <property type="entry name" value="Cardiolipin_synth_ClsB"/>
</dbReference>
<dbReference type="HAMAP" id="MF_01917">
    <property type="entry name" value="Cardiolipin_synth_ClsB"/>
    <property type="match status" value="1"/>
</dbReference>
<dbReference type="GO" id="GO:0016740">
    <property type="term" value="F:transferase activity"/>
    <property type="evidence" value="ECO:0007669"/>
    <property type="project" value="UniProtKB-KW"/>
</dbReference>
<keyword evidence="1" id="KW-0594">Phospholipid biosynthesis</keyword>
<name>A0ABW8GP74_9PROT</name>
<feature type="active site" evidence="1">
    <location>
        <position position="297"/>
    </location>
</feature>
<dbReference type="Proteomes" id="UP001617669">
    <property type="component" value="Unassembled WGS sequence"/>
</dbReference>
<keyword evidence="1" id="KW-0444">Lipid biosynthesis</keyword>
<dbReference type="CDD" id="cd09110">
    <property type="entry name" value="PLDc_CLS_1"/>
    <property type="match status" value="1"/>
</dbReference>
<reference evidence="3 4" key="1">
    <citation type="submission" date="2024-11" db="EMBL/GenBank/DDBJ databases">
        <authorList>
            <person name="Kaparullina E.N."/>
            <person name="Delegan Y.A."/>
            <person name="Doronina N.V."/>
        </authorList>
    </citation>
    <scope>NUCLEOTIDE SEQUENCE [LARGE SCALE GENOMIC DNA]</scope>
    <source>
        <strain evidence="3 4">7sh_L</strain>
    </source>
</reference>